<dbReference type="Gene3D" id="3.10.180.10">
    <property type="entry name" value="2,3-Dihydroxybiphenyl 1,2-Dioxygenase, domain 1"/>
    <property type="match status" value="1"/>
</dbReference>
<dbReference type="AlphaFoldDB" id="A0A370KUY1"/>
<feature type="domain" description="PhnB-like" evidence="1">
    <location>
        <begin position="3"/>
        <end position="118"/>
    </location>
</feature>
<dbReference type="PIRSF" id="PIRSF021700">
    <property type="entry name" value="3_dmu_93_MTrfase"/>
    <property type="match status" value="1"/>
</dbReference>
<dbReference type="RefSeq" id="WP_114711303.1">
    <property type="nucleotide sequence ID" value="NZ_KZ857258.1"/>
</dbReference>
<comment type="caution">
    <text evidence="2">The sequence shown here is derived from an EMBL/GenBank/DDBJ whole genome shotgun (WGS) entry which is preliminary data.</text>
</comment>
<evidence type="ECO:0000259" key="1">
    <source>
        <dbReference type="Pfam" id="PF06983"/>
    </source>
</evidence>
<proteinExistence type="predicted"/>
<dbReference type="InterPro" id="IPR028973">
    <property type="entry name" value="PhnB-like"/>
</dbReference>
<gene>
    <name evidence="2" type="ORF">B5K06_03060</name>
</gene>
<dbReference type="PANTHER" id="PTHR33990:SF2">
    <property type="entry name" value="PHNB-LIKE DOMAIN-CONTAINING PROTEIN"/>
    <property type="match status" value="1"/>
</dbReference>
<accession>A0A370KUY1</accession>
<dbReference type="EMBL" id="NAAC01000004">
    <property type="protein sequence ID" value="RDJ15302.1"/>
    <property type="molecule type" value="Genomic_DNA"/>
</dbReference>
<dbReference type="OrthoDB" id="9806473at2"/>
<dbReference type="Proteomes" id="UP000254939">
    <property type="component" value="Unassembled WGS sequence"/>
</dbReference>
<dbReference type="CDD" id="cd06588">
    <property type="entry name" value="PhnB_like"/>
    <property type="match status" value="1"/>
</dbReference>
<dbReference type="Pfam" id="PF06983">
    <property type="entry name" value="3-dmu-9_3-mt"/>
    <property type="match status" value="1"/>
</dbReference>
<protein>
    <recommendedName>
        <fullName evidence="1">PhnB-like domain-containing protein</fullName>
    </recommendedName>
</protein>
<name>A0A370KUY1_9HYPH</name>
<sequence>MLKVSSNLWFEKDVREAVEFYVATIPNSSTGRTTILPAETPSGPPGSVVIIEFKLGHQDFVAMQAGPLDAFNHAFSISVQCETQQEIDRIWHAFLENGGVEEQCGWLRDRWGLCWQIVPRVLSEMVADPDRERAKRVTEVMLAMVKLDIAKLEAAYR</sequence>
<organism evidence="2 3">
    <name type="scientific">Rhizobium grahamii</name>
    <dbReference type="NCBI Taxonomy" id="1120045"/>
    <lineage>
        <taxon>Bacteria</taxon>
        <taxon>Pseudomonadati</taxon>
        <taxon>Pseudomonadota</taxon>
        <taxon>Alphaproteobacteria</taxon>
        <taxon>Hyphomicrobiales</taxon>
        <taxon>Rhizobiaceae</taxon>
        <taxon>Rhizobium/Agrobacterium group</taxon>
        <taxon>Rhizobium</taxon>
    </lineage>
</organism>
<dbReference type="InterPro" id="IPR029068">
    <property type="entry name" value="Glyas_Bleomycin-R_OHBP_Dase"/>
</dbReference>
<dbReference type="PANTHER" id="PTHR33990">
    <property type="entry name" value="PROTEIN YJDN-RELATED"/>
    <property type="match status" value="1"/>
</dbReference>
<reference evidence="2 3" key="1">
    <citation type="submission" date="2017-03" db="EMBL/GenBank/DDBJ databases">
        <title>Genome analysis of Rhizobial strains effectives or ineffectives for nitrogen fixation isolated from bean seeds.</title>
        <authorList>
            <person name="Peralta H."/>
            <person name="Aguilar-Vera A."/>
            <person name="Mora Y."/>
            <person name="Vargas-Lagunas C."/>
            <person name="Girard L."/>
            <person name="Mora J."/>
        </authorList>
    </citation>
    <scope>NUCLEOTIDE SEQUENCE [LARGE SCALE GENOMIC DNA]</scope>
    <source>
        <strain evidence="2 3">CCGM3</strain>
    </source>
</reference>
<evidence type="ECO:0000313" key="2">
    <source>
        <dbReference type="EMBL" id="RDJ15302.1"/>
    </source>
</evidence>
<evidence type="ECO:0000313" key="3">
    <source>
        <dbReference type="Proteomes" id="UP000254939"/>
    </source>
</evidence>
<dbReference type="InterPro" id="IPR009725">
    <property type="entry name" value="3_dmu_93_MTrfase"/>
</dbReference>
<dbReference type="SUPFAM" id="SSF54593">
    <property type="entry name" value="Glyoxalase/Bleomycin resistance protein/Dihydroxybiphenyl dioxygenase"/>
    <property type="match status" value="1"/>
</dbReference>